<feature type="transmembrane region" description="Helical" evidence="1">
    <location>
        <begin position="6"/>
        <end position="23"/>
    </location>
</feature>
<comment type="caution">
    <text evidence="2">The sequence shown here is derived from an EMBL/GenBank/DDBJ whole genome shotgun (WGS) entry which is preliminary data.</text>
</comment>
<name>A0A543FEA4_9NOCA</name>
<feature type="transmembrane region" description="Helical" evidence="1">
    <location>
        <begin position="44"/>
        <end position="64"/>
    </location>
</feature>
<dbReference type="AlphaFoldDB" id="A0A543FEA4"/>
<gene>
    <name evidence="2" type="ORF">FB390_3887</name>
</gene>
<dbReference type="RefSeq" id="WP_141810156.1">
    <property type="nucleotide sequence ID" value="NZ_VFPG01000001.1"/>
</dbReference>
<keyword evidence="1" id="KW-0812">Transmembrane</keyword>
<sequence length="128" mass="13881">MKIIVLLLLAPFLWPFYLVVWCFQNPDKTKQAFGSVRESMRRHPGAWTWAVAALGLLIGIGNLFDAELGGAAAGFALVAGCMGVLLKLRRSAAADVAAAVRARADAQHLAYLRGDEWGIYGTRNRPAL</sequence>
<evidence type="ECO:0000313" key="3">
    <source>
        <dbReference type="Proteomes" id="UP000316331"/>
    </source>
</evidence>
<keyword evidence="1" id="KW-0472">Membrane</keyword>
<organism evidence="2 3">
    <name type="scientific">Nocardia bhagyanarayanae</name>
    <dbReference type="NCBI Taxonomy" id="1215925"/>
    <lineage>
        <taxon>Bacteria</taxon>
        <taxon>Bacillati</taxon>
        <taxon>Actinomycetota</taxon>
        <taxon>Actinomycetes</taxon>
        <taxon>Mycobacteriales</taxon>
        <taxon>Nocardiaceae</taxon>
        <taxon>Nocardia</taxon>
    </lineage>
</organism>
<reference evidence="2 3" key="1">
    <citation type="submission" date="2019-06" db="EMBL/GenBank/DDBJ databases">
        <title>Sequencing the genomes of 1000 actinobacteria strains.</title>
        <authorList>
            <person name="Klenk H.-P."/>
        </authorList>
    </citation>
    <scope>NUCLEOTIDE SEQUENCE [LARGE SCALE GENOMIC DNA]</scope>
    <source>
        <strain evidence="2 3">DSM 103495</strain>
    </source>
</reference>
<evidence type="ECO:0000256" key="1">
    <source>
        <dbReference type="SAM" id="Phobius"/>
    </source>
</evidence>
<dbReference type="Proteomes" id="UP000316331">
    <property type="component" value="Unassembled WGS sequence"/>
</dbReference>
<feature type="transmembrane region" description="Helical" evidence="1">
    <location>
        <begin position="70"/>
        <end position="88"/>
    </location>
</feature>
<evidence type="ECO:0000313" key="2">
    <source>
        <dbReference type="EMBL" id="TQM32209.1"/>
    </source>
</evidence>
<dbReference type="EMBL" id="VFPG01000001">
    <property type="protein sequence ID" value="TQM32209.1"/>
    <property type="molecule type" value="Genomic_DNA"/>
</dbReference>
<dbReference type="OrthoDB" id="4556057at2"/>
<accession>A0A543FEA4</accession>
<keyword evidence="1" id="KW-1133">Transmembrane helix</keyword>
<proteinExistence type="predicted"/>
<keyword evidence="3" id="KW-1185">Reference proteome</keyword>
<protein>
    <submittedName>
        <fullName evidence="2">Uncharacterized protein</fullName>
    </submittedName>
</protein>